<dbReference type="EMBL" id="JAWDJW010000464">
    <property type="protein sequence ID" value="KAK3080647.1"/>
    <property type="molecule type" value="Genomic_DNA"/>
</dbReference>
<dbReference type="Proteomes" id="UP001186974">
    <property type="component" value="Unassembled WGS sequence"/>
</dbReference>
<sequence length="314" mass="34896">MAPRSTASTSQTKKRSAHTAFQHTPSSRNTTKRVKANRTTARHPTSSKQTKEPYSTNQDSAAVRILETVEILEDILLWHFALDHAKALATPSTSDSQRAKALPHRRLLQLHLVSRHWRAVIKGSTSLSRLLFTKPLASGPTDHSHYDDDDDDTTLRKRRRSYIGLRGAEADAAAGDGSSSAGFEVNPLLLDHSDDRFSEHEIVLSKPSGREDLHISTPSGPSSPSSSRWRAKGGMSARKMFLTQPPAVRVRVAPSWVCPYFHVVRRGKGVTMGDVADTVRKIWAKDERRVEKRRSADERGGVAETELRVRIMLG</sequence>
<evidence type="ECO:0000313" key="1">
    <source>
        <dbReference type="EMBL" id="KAK3080647.1"/>
    </source>
</evidence>
<proteinExistence type="predicted"/>
<evidence type="ECO:0000313" key="2">
    <source>
        <dbReference type="Proteomes" id="UP001186974"/>
    </source>
</evidence>
<reference evidence="1" key="1">
    <citation type="submission" date="2024-09" db="EMBL/GenBank/DDBJ databases">
        <title>Black Yeasts Isolated from many extreme environments.</title>
        <authorList>
            <person name="Coleine C."/>
            <person name="Stajich J.E."/>
            <person name="Selbmann L."/>
        </authorList>
    </citation>
    <scope>NUCLEOTIDE SEQUENCE</scope>
    <source>
        <strain evidence="1">CCFEE 5737</strain>
    </source>
</reference>
<organism evidence="1 2">
    <name type="scientific">Coniosporium uncinatum</name>
    <dbReference type="NCBI Taxonomy" id="93489"/>
    <lineage>
        <taxon>Eukaryota</taxon>
        <taxon>Fungi</taxon>
        <taxon>Dikarya</taxon>
        <taxon>Ascomycota</taxon>
        <taxon>Pezizomycotina</taxon>
        <taxon>Dothideomycetes</taxon>
        <taxon>Dothideomycetes incertae sedis</taxon>
        <taxon>Coniosporium</taxon>
    </lineage>
</organism>
<accession>A0ACC3DV38</accession>
<keyword evidence="2" id="KW-1185">Reference proteome</keyword>
<protein>
    <submittedName>
        <fullName evidence="1">Uncharacterized protein</fullName>
    </submittedName>
</protein>
<comment type="caution">
    <text evidence="1">The sequence shown here is derived from an EMBL/GenBank/DDBJ whole genome shotgun (WGS) entry which is preliminary data.</text>
</comment>
<gene>
    <name evidence="1" type="ORF">LTS18_014464</name>
</gene>
<name>A0ACC3DV38_9PEZI</name>